<dbReference type="RefSeq" id="WP_075442819.1">
    <property type="nucleotide sequence ID" value="NZ_FOQK01000008.1"/>
</dbReference>
<proteinExistence type="predicted"/>
<accession>A0A1I3DWQ1</accession>
<name>A0A1I3DWQ1_SELRU</name>
<sequence length="159" mass="18073">MAGVNMDSLLVLQKLAEMQKDKKRQDDKKDSASGEAAASYKDIWAQVRREQEEWDKTLNEVDITQYKLALMDSFWSDRHDAQNYLASYYKRQKRAINQQSLTEITQDIAWLNQLNNAGILNPAIGTEASQQLGKALTAALQTSVMASIQNMQLQSLWGF</sequence>
<dbReference type="AlphaFoldDB" id="A0A1I3DWQ1"/>
<protein>
    <submittedName>
        <fullName evidence="1">Uncharacterized protein</fullName>
    </submittedName>
</protein>
<dbReference type="EMBL" id="FOQK01000008">
    <property type="protein sequence ID" value="SFH91018.1"/>
    <property type="molecule type" value="Genomic_DNA"/>
</dbReference>
<evidence type="ECO:0000313" key="1">
    <source>
        <dbReference type="EMBL" id="SFH91018.1"/>
    </source>
</evidence>
<dbReference type="Proteomes" id="UP000183639">
    <property type="component" value="Unassembled WGS sequence"/>
</dbReference>
<organism evidence="1 2">
    <name type="scientific">Selenomonas ruminantium</name>
    <dbReference type="NCBI Taxonomy" id="971"/>
    <lineage>
        <taxon>Bacteria</taxon>
        <taxon>Bacillati</taxon>
        <taxon>Bacillota</taxon>
        <taxon>Negativicutes</taxon>
        <taxon>Selenomonadales</taxon>
        <taxon>Selenomonadaceae</taxon>
        <taxon>Selenomonas</taxon>
    </lineage>
</organism>
<gene>
    <name evidence="1" type="ORF">SAMN04487861_10829</name>
</gene>
<evidence type="ECO:0000313" key="2">
    <source>
        <dbReference type="Proteomes" id="UP000183639"/>
    </source>
</evidence>
<reference evidence="1 2" key="1">
    <citation type="submission" date="2016-10" db="EMBL/GenBank/DDBJ databases">
        <authorList>
            <person name="de Groot N.N."/>
        </authorList>
    </citation>
    <scope>NUCLEOTIDE SEQUENCE [LARGE SCALE GENOMIC DNA]</scope>
    <source>
        <strain evidence="1 2">Z108</strain>
    </source>
</reference>
<dbReference type="OrthoDB" id="1669222at2"/>